<keyword evidence="2 4" id="KW-0479">Metal-binding</keyword>
<dbReference type="Gene3D" id="1.10.760.10">
    <property type="entry name" value="Cytochrome c-like domain"/>
    <property type="match status" value="2"/>
</dbReference>
<dbReference type="PANTHER" id="PTHR35008:SF4">
    <property type="entry name" value="BLL4482 PROTEIN"/>
    <property type="match status" value="1"/>
</dbReference>
<keyword evidence="7" id="KW-1185">Reference proteome</keyword>
<evidence type="ECO:0000259" key="5">
    <source>
        <dbReference type="PROSITE" id="PS51007"/>
    </source>
</evidence>
<evidence type="ECO:0000256" key="3">
    <source>
        <dbReference type="ARBA" id="ARBA00023004"/>
    </source>
</evidence>
<dbReference type="STRING" id="1302690.BUE76_23530"/>
<dbReference type="PANTHER" id="PTHR35008">
    <property type="entry name" value="BLL4482 PROTEIN-RELATED"/>
    <property type="match status" value="1"/>
</dbReference>
<dbReference type="GO" id="GO:0046872">
    <property type="term" value="F:metal ion binding"/>
    <property type="evidence" value="ECO:0007669"/>
    <property type="project" value="UniProtKB-KW"/>
</dbReference>
<evidence type="ECO:0000313" key="7">
    <source>
        <dbReference type="Proteomes" id="UP000184368"/>
    </source>
</evidence>
<evidence type="ECO:0000256" key="1">
    <source>
        <dbReference type="ARBA" id="ARBA00022617"/>
    </source>
</evidence>
<accession>A0A1M4SHJ2</accession>
<sequence>MKEALRSNMFLVILFLIIGIVIAVELINNKSSEKQIVVKPETPDSTWVAPSLFSDQLTQGKQREMVIYGQELITNTAKYLGPHGSVSQITNGMNCQNCHLDAGTRPWGNNYSAVYSTYPKFRARSGTIENIYKRVNDCFERSLNGKPLDTASYEMQSIYTYLKWLGQDVSKGKKPHSAGLATLAFMDRAADPQKGKIIYTNSCQSCHGQNGEGVPNPDGITFIYPPLWGDQSYNDGAGLYRITKFSSFVKSNMPFNQATHRSPKLTDEEAWDVAAFVNSQLRPHKDQSKDWVDISQKSVDEPFGPYVDGFSEAQHKYGPFKPIQGARKAKAANKNIAK</sequence>
<evidence type="ECO:0000313" key="6">
    <source>
        <dbReference type="EMBL" id="SHE31660.1"/>
    </source>
</evidence>
<proteinExistence type="predicted"/>
<feature type="domain" description="Cytochrome c" evidence="5">
    <location>
        <begin position="190"/>
        <end position="281"/>
    </location>
</feature>
<dbReference type="PROSITE" id="PS51007">
    <property type="entry name" value="CYTC"/>
    <property type="match status" value="1"/>
</dbReference>
<dbReference type="Pfam" id="PF00034">
    <property type="entry name" value="Cytochrom_C"/>
    <property type="match status" value="1"/>
</dbReference>
<organism evidence="6 7">
    <name type="scientific">Cnuella takakiae</name>
    <dbReference type="NCBI Taxonomy" id="1302690"/>
    <lineage>
        <taxon>Bacteria</taxon>
        <taxon>Pseudomonadati</taxon>
        <taxon>Bacteroidota</taxon>
        <taxon>Chitinophagia</taxon>
        <taxon>Chitinophagales</taxon>
        <taxon>Chitinophagaceae</taxon>
        <taxon>Cnuella</taxon>
    </lineage>
</organism>
<gene>
    <name evidence="6" type="ORF">SAMN05444008_101128</name>
</gene>
<evidence type="ECO:0000256" key="4">
    <source>
        <dbReference type="PROSITE-ProRule" id="PRU00433"/>
    </source>
</evidence>
<dbReference type="InterPro" id="IPR036909">
    <property type="entry name" value="Cyt_c-like_dom_sf"/>
</dbReference>
<dbReference type="SUPFAM" id="SSF46626">
    <property type="entry name" value="Cytochrome c"/>
    <property type="match status" value="2"/>
</dbReference>
<dbReference type="AlphaFoldDB" id="A0A1M4SHJ2"/>
<dbReference type="InterPro" id="IPR009056">
    <property type="entry name" value="Cyt_c-like_dom"/>
</dbReference>
<dbReference type="RefSeq" id="WP_073039027.1">
    <property type="nucleotide sequence ID" value="NZ_FQUO01000001.1"/>
</dbReference>
<dbReference type="InterPro" id="IPR051459">
    <property type="entry name" value="Cytochrome_c-type_DH"/>
</dbReference>
<evidence type="ECO:0000256" key="2">
    <source>
        <dbReference type="ARBA" id="ARBA00022723"/>
    </source>
</evidence>
<reference evidence="6 7" key="1">
    <citation type="submission" date="2016-11" db="EMBL/GenBank/DDBJ databases">
        <authorList>
            <person name="Jaros S."/>
            <person name="Januszkiewicz K."/>
            <person name="Wedrychowicz H."/>
        </authorList>
    </citation>
    <scope>NUCLEOTIDE SEQUENCE [LARGE SCALE GENOMIC DNA]</scope>
    <source>
        <strain evidence="6 7">DSM 26897</strain>
    </source>
</reference>
<protein>
    <submittedName>
        <fullName evidence="6">Thiosulfate dehydrogenase</fullName>
    </submittedName>
</protein>
<dbReference type="OrthoDB" id="9779283at2"/>
<keyword evidence="1 4" id="KW-0349">Heme</keyword>
<dbReference type="EMBL" id="FQUO01000001">
    <property type="protein sequence ID" value="SHE31660.1"/>
    <property type="molecule type" value="Genomic_DNA"/>
</dbReference>
<keyword evidence="3 4" id="KW-0408">Iron</keyword>
<dbReference type="GO" id="GO:0009055">
    <property type="term" value="F:electron transfer activity"/>
    <property type="evidence" value="ECO:0007669"/>
    <property type="project" value="InterPro"/>
</dbReference>
<name>A0A1M4SHJ2_9BACT</name>
<dbReference type="Proteomes" id="UP000184368">
    <property type="component" value="Unassembled WGS sequence"/>
</dbReference>
<dbReference type="Pfam" id="PF21342">
    <property type="entry name" value="SoxA-TsdA_cyt-c"/>
    <property type="match status" value="1"/>
</dbReference>
<dbReference type="GO" id="GO:0020037">
    <property type="term" value="F:heme binding"/>
    <property type="evidence" value="ECO:0007669"/>
    <property type="project" value="InterPro"/>
</dbReference>